<dbReference type="SUPFAM" id="SSF47240">
    <property type="entry name" value="Ferritin-like"/>
    <property type="match status" value="1"/>
</dbReference>
<evidence type="ECO:0000313" key="1">
    <source>
        <dbReference type="EMBL" id="GAA4311629.1"/>
    </source>
</evidence>
<evidence type="ECO:0000313" key="2">
    <source>
        <dbReference type="Proteomes" id="UP001500582"/>
    </source>
</evidence>
<keyword evidence="2" id="KW-1185">Reference proteome</keyword>
<proteinExistence type="predicted"/>
<gene>
    <name evidence="1" type="ORF">GCM10023149_06710</name>
</gene>
<name>A0ABP8FV71_9SPHI</name>
<dbReference type="EMBL" id="BAABFT010000001">
    <property type="protein sequence ID" value="GAA4311629.1"/>
    <property type="molecule type" value="Genomic_DNA"/>
</dbReference>
<comment type="caution">
    <text evidence="1">The sequence shown here is derived from an EMBL/GenBank/DDBJ whole genome shotgun (WGS) entry which is preliminary data.</text>
</comment>
<organism evidence="1 2">
    <name type="scientific">Mucilaginibacter gynuensis</name>
    <dbReference type="NCBI Taxonomy" id="1302236"/>
    <lineage>
        <taxon>Bacteria</taxon>
        <taxon>Pseudomonadati</taxon>
        <taxon>Bacteroidota</taxon>
        <taxon>Sphingobacteriia</taxon>
        <taxon>Sphingobacteriales</taxon>
        <taxon>Sphingobacteriaceae</taxon>
        <taxon>Mucilaginibacter</taxon>
    </lineage>
</organism>
<accession>A0ABP8FV71</accession>
<dbReference type="Pfam" id="PF13668">
    <property type="entry name" value="Ferritin_2"/>
    <property type="match status" value="1"/>
</dbReference>
<dbReference type="Proteomes" id="UP001500582">
    <property type="component" value="Unassembled WGS sequence"/>
</dbReference>
<sequence>MNLFNVIEEIEKIDPEFNDRINPRRAAIKNITSFGSKVAVAAMPFAFATLFKKAYGQTPGTDVNSVLNFALLLEFLEAEFYNKGLAASSLINANDKANYFTKIARDENNHVAFLQGVLGTAAISKSSYVFDVTGGGAFADVLTNYDTFLKVSVAFEDTGVRAYKGQAPFLLKNEVVLGAALAIHAVEARHASAVRYLINKKLNLGLKPWITSDTKGNDTGIAAVDANYAGEDNIIQGGVTLTSLPAVGTSNSKKSATASFDEPLERAKVEALLVGSFIKPA</sequence>
<dbReference type="InterPro" id="IPR009078">
    <property type="entry name" value="Ferritin-like_SF"/>
</dbReference>
<reference evidence="2" key="1">
    <citation type="journal article" date="2019" name="Int. J. Syst. Evol. Microbiol.">
        <title>The Global Catalogue of Microorganisms (GCM) 10K type strain sequencing project: providing services to taxonomists for standard genome sequencing and annotation.</title>
        <authorList>
            <consortium name="The Broad Institute Genomics Platform"/>
            <consortium name="The Broad Institute Genome Sequencing Center for Infectious Disease"/>
            <person name="Wu L."/>
            <person name="Ma J."/>
        </authorList>
    </citation>
    <scope>NUCLEOTIDE SEQUENCE [LARGE SCALE GENOMIC DNA]</scope>
    <source>
        <strain evidence="2">JCM 17705</strain>
    </source>
</reference>
<evidence type="ECO:0008006" key="3">
    <source>
        <dbReference type="Google" id="ProtNLM"/>
    </source>
</evidence>
<dbReference type="RefSeq" id="WP_345209575.1">
    <property type="nucleotide sequence ID" value="NZ_BAABFT010000001.1"/>
</dbReference>
<protein>
    <recommendedName>
        <fullName evidence="3">Ferritin-like domain-containing protein</fullName>
    </recommendedName>
</protein>